<keyword evidence="8" id="KW-0949">S-adenosyl-L-methionine</keyword>
<dbReference type="InterPro" id="IPR046886">
    <property type="entry name" value="RsmE_MTase_dom"/>
</dbReference>
<dbReference type="EC" id="2.1.1.193" evidence="3"/>
<dbReference type="PIRSF" id="PIRSF015601">
    <property type="entry name" value="MTase_slr0722"/>
    <property type="match status" value="1"/>
</dbReference>
<dbReference type="InterPro" id="IPR029028">
    <property type="entry name" value="Alpha/beta_knot_MTases"/>
</dbReference>
<comment type="subcellular location">
    <subcellularLocation>
        <location evidence="1">Cytoplasm</location>
    </subcellularLocation>
</comment>
<keyword evidence="13" id="KW-1185">Reference proteome</keyword>
<dbReference type="InterPro" id="IPR006700">
    <property type="entry name" value="RsmE"/>
</dbReference>
<organism evidence="12 13">
    <name type="scientific">Symbiodinium natans</name>
    <dbReference type="NCBI Taxonomy" id="878477"/>
    <lineage>
        <taxon>Eukaryota</taxon>
        <taxon>Sar</taxon>
        <taxon>Alveolata</taxon>
        <taxon>Dinophyceae</taxon>
        <taxon>Suessiales</taxon>
        <taxon>Symbiodiniaceae</taxon>
        <taxon>Symbiodinium</taxon>
    </lineage>
</organism>
<dbReference type="Proteomes" id="UP000604046">
    <property type="component" value="Unassembled WGS sequence"/>
</dbReference>
<evidence type="ECO:0000256" key="10">
    <source>
        <dbReference type="ARBA" id="ARBA00047944"/>
    </source>
</evidence>
<evidence type="ECO:0000256" key="2">
    <source>
        <dbReference type="ARBA" id="ARBA00005528"/>
    </source>
</evidence>
<dbReference type="GO" id="GO:0070475">
    <property type="term" value="P:rRNA base methylation"/>
    <property type="evidence" value="ECO:0007669"/>
    <property type="project" value="TreeGrafter"/>
</dbReference>
<evidence type="ECO:0000256" key="7">
    <source>
        <dbReference type="ARBA" id="ARBA00022679"/>
    </source>
</evidence>
<evidence type="ECO:0000256" key="3">
    <source>
        <dbReference type="ARBA" id="ARBA00012328"/>
    </source>
</evidence>
<dbReference type="SUPFAM" id="SSF75217">
    <property type="entry name" value="alpha/beta knot"/>
    <property type="match status" value="1"/>
</dbReference>
<comment type="catalytic activity">
    <reaction evidence="10">
        <text>uridine(1498) in 16S rRNA + S-adenosyl-L-methionine = N(3)-methyluridine(1498) in 16S rRNA + S-adenosyl-L-homocysteine + H(+)</text>
        <dbReference type="Rhea" id="RHEA:42920"/>
        <dbReference type="Rhea" id="RHEA-COMP:10283"/>
        <dbReference type="Rhea" id="RHEA-COMP:10284"/>
        <dbReference type="ChEBI" id="CHEBI:15378"/>
        <dbReference type="ChEBI" id="CHEBI:57856"/>
        <dbReference type="ChEBI" id="CHEBI:59789"/>
        <dbReference type="ChEBI" id="CHEBI:65315"/>
        <dbReference type="ChEBI" id="CHEBI:74502"/>
        <dbReference type="EC" id="2.1.1.193"/>
    </reaction>
</comment>
<keyword evidence="5" id="KW-0698">rRNA processing</keyword>
<dbReference type="Pfam" id="PF04452">
    <property type="entry name" value="Methyltrans_RNA"/>
    <property type="match status" value="1"/>
</dbReference>
<dbReference type="Gene3D" id="3.40.1280.10">
    <property type="match status" value="1"/>
</dbReference>
<comment type="similarity">
    <text evidence="2">Belongs to the RNA methyltransferase RsmE family.</text>
</comment>
<keyword evidence="6" id="KW-0489">Methyltransferase</keyword>
<keyword evidence="4" id="KW-0963">Cytoplasm</keyword>
<proteinExistence type="inferred from homology"/>
<evidence type="ECO:0000256" key="9">
    <source>
        <dbReference type="ARBA" id="ARBA00025699"/>
    </source>
</evidence>
<dbReference type="AlphaFoldDB" id="A0A812TWN2"/>
<dbReference type="CDD" id="cd18084">
    <property type="entry name" value="RsmE-like"/>
    <property type="match status" value="1"/>
</dbReference>
<dbReference type="GO" id="GO:0005737">
    <property type="term" value="C:cytoplasm"/>
    <property type="evidence" value="ECO:0007669"/>
    <property type="project" value="UniProtKB-SubCell"/>
</dbReference>
<evidence type="ECO:0000313" key="12">
    <source>
        <dbReference type="EMBL" id="CAE7554935.1"/>
    </source>
</evidence>
<reference evidence="12" key="1">
    <citation type="submission" date="2021-02" db="EMBL/GenBank/DDBJ databases">
        <authorList>
            <person name="Dougan E. K."/>
            <person name="Rhodes N."/>
            <person name="Thang M."/>
            <person name="Chan C."/>
        </authorList>
    </citation>
    <scope>NUCLEOTIDE SEQUENCE</scope>
</reference>
<evidence type="ECO:0000256" key="1">
    <source>
        <dbReference type="ARBA" id="ARBA00004496"/>
    </source>
</evidence>
<protein>
    <recommendedName>
        <fullName evidence="3">16S rRNA (uracil(1498)-N(3))-methyltransferase</fullName>
        <ecNumber evidence="3">2.1.1.193</ecNumber>
    </recommendedName>
</protein>
<name>A0A812TWN2_9DINO</name>
<comment type="function">
    <text evidence="9">Specifically methylates the N3 position of the uracil ring of uridine 1498 (m3U1498) in 16S rRNA. Acts on the fully assembled 30S ribosomal subunit.</text>
</comment>
<dbReference type="EMBL" id="CAJNDS010002643">
    <property type="protein sequence ID" value="CAE7554935.1"/>
    <property type="molecule type" value="Genomic_DNA"/>
</dbReference>
<accession>A0A812TWN2</accession>
<dbReference type="NCBIfam" id="TIGR00046">
    <property type="entry name" value="RsmE family RNA methyltransferase"/>
    <property type="match status" value="1"/>
</dbReference>
<sequence>MNLVLLLYDEVEEINATGSVLLPTTDRRARHIATVLKPKPGATIRVGCVGVGVGRASVCILEDGQVRLSPAASNDTDAAGRLCLSALPPHPHVELLLAMPRPKVMMRLWSVLAQLGLRRIVLTNAWRVEKPYFSSQATDPSKYTPEMLEGLEQAVCTTLPEVQVELRLKPFVEDSLDALFPTPNFLRLLCHPGDAGVPIREALLEAQARGAPPQAVLLAVGPEGGWVDYEVDMFRERGFVQVSLGSRILTTDVALVSLVALTMDGLSGLGSGKAKRKLPARAADALASLLPCC</sequence>
<evidence type="ECO:0000256" key="4">
    <source>
        <dbReference type="ARBA" id="ARBA00022490"/>
    </source>
</evidence>
<evidence type="ECO:0000259" key="11">
    <source>
        <dbReference type="Pfam" id="PF04452"/>
    </source>
</evidence>
<evidence type="ECO:0000256" key="8">
    <source>
        <dbReference type="ARBA" id="ARBA00022691"/>
    </source>
</evidence>
<feature type="domain" description="Ribosomal RNA small subunit methyltransferase E methyltransferase" evidence="11">
    <location>
        <begin position="90"/>
        <end position="262"/>
    </location>
</feature>
<dbReference type="PANTHER" id="PTHR30027">
    <property type="entry name" value="RIBOSOMAL RNA SMALL SUBUNIT METHYLTRANSFERASE E"/>
    <property type="match status" value="1"/>
</dbReference>
<dbReference type="OrthoDB" id="2021042at2759"/>
<evidence type="ECO:0000256" key="5">
    <source>
        <dbReference type="ARBA" id="ARBA00022552"/>
    </source>
</evidence>
<keyword evidence="7" id="KW-0808">Transferase</keyword>
<comment type="caution">
    <text evidence="12">The sequence shown here is derived from an EMBL/GenBank/DDBJ whole genome shotgun (WGS) entry which is preliminary data.</text>
</comment>
<dbReference type="InterPro" id="IPR029026">
    <property type="entry name" value="tRNA_m1G_MTases_N"/>
</dbReference>
<gene>
    <name evidence="12" type="primary">rsmE</name>
    <name evidence="12" type="ORF">SNAT2548_LOCUS31175</name>
</gene>
<evidence type="ECO:0000313" key="13">
    <source>
        <dbReference type="Proteomes" id="UP000604046"/>
    </source>
</evidence>
<dbReference type="GO" id="GO:0070042">
    <property type="term" value="F:rRNA (uridine-N3-)-methyltransferase activity"/>
    <property type="evidence" value="ECO:0007669"/>
    <property type="project" value="TreeGrafter"/>
</dbReference>
<evidence type="ECO:0000256" key="6">
    <source>
        <dbReference type="ARBA" id="ARBA00022603"/>
    </source>
</evidence>
<dbReference type="PANTHER" id="PTHR30027:SF3">
    <property type="entry name" value="16S RRNA (URACIL(1498)-N(3))-METHYLTRANSFERASE"/>
    <property type="match status" value="1"/>
</dbReference>